<dbReference type="Pfam" id="PF08282">
    <property type="entry name" value="Hydrolase_3"/>
    <property type="match status" value="2"/>
</dbReference>
<dbReference type="EC" id="3.1.3.-" evidence="1"/>
<dbReference type="PANTHER" id="PTHR10000">
    <property type="entry name" value="PHOSPHOSERINE PHOSPHATASE"/>
    <property type="match status" value="1"/>
</dbReference>
<comment type="caution">
    <text evidence="1">The sequence shown here is derived from an EMBL/GenBank/DDBJ whole genome shotgun (WGS) entry which is preliminary data.</text>
</comment>
<organism evidence="1 2">
    <name type="scientific">Aquibacillus rhizosphaerae</name>
    <dbReference type="NCBI Taxonomy" id="3051431"/>
    <lineage>
        <taxon>Bacteria</taxon>
        <taxon>Bacillati</taxon>
        <taxon>Bacillota</taxon>
        <taxon>Bacilli</taxon>
        <taxon>Bacillales</taxon>
        <taxon>Bacillaceae</taxon>
        <taxon>Aquibacillus</taxon>
    </lineage>
</organism>
<dbReference type="Gene3D" id="3.40.50.1000">
    <property type="entry name" value="HAD superfamily/HAD-like"/>
    <property type="match status" value="1"/>
</dbReference>
<gene>
    <name evidence="1" type="ORF">QQS35_15290</name>
</gene>
<dbReference type="PROSITE" id="PS01229">
    <property type="entry name" value="COF_2"/>
    <property type="match status" value="1"/>
</dbReference>
<evidence type="ECO:0000313" key="2">
    <source>
        <dbReference type="Proteomes" id="UP001235343"/>
    </source>
</evidence>
<dbReference type="RefSeq" id="WP_285933084.1">
    <property type="nucleotide sequence ID" value="NZ_JASTZU010000048.1"/>
</dbReference>
<reference evidence="1 2" key="1">
    <citation type="submission" date="2023-06" db="EMBL/GenBank/DDBJ databases">
        <title>Aquibacillus rhizosphaerae LR5S19.</title>
        <authorList>
            <person name="Sun J.-Q."/>
        </authorList>
    </citation>
    <scope>NUCLEOTIDE SEQUENCE [LARGE SCALE GENOMIC DNA]</scope>
    <source>
        <strain evidence="1 2">LR5S19</strain>
    </source>
</reference>
<dbReference type="Proteomes" id="UP001235343">
    <property type="component" value="Unassembled WGS sequence"/>
</dbReference>
<dbReference type="PANTHER" id="PTHR10000:SF55">
    <property type="entry name" value="5-AMINO-6-(5-PHOSPHO-D-RIBITYLAMINO)URACIL PHOSPHATASE YCSE"/>
    <property type="match status" value="1"/>
</dbReference>
<sequence length="247" mass="27534">MLNKNIRLIALDLDGTLLDENQEISEINRKTIELARQQGVEVIISTGRHYSTCSKYAKELGLSSYLITVNGSEIWKVSGELVDRQLIDVSLVEMLVQLHKKYKTYAWMTSTNQIWRGELPDQLEAHEWLKFGFDTDNPSVKQVIIDELAKHSTLEVSNSSQTNIEVNAVGINKAVAIEKVCEHIGITLNEVMTVGDSLNDIKMIEAAGLGIAMGNAQEQVKEAADWVTGKNTENGVAQAIKHWVLKM</sequence>
<dbReference type="NCBIfam" id="TIGR01482">
    <property type="entry name" value="SPP-subfamily"/>
    <property type="match status" value="1"/>
</dbReference>
<keyword evidence="1" id="KW-0378">Hydrolase</keyword>
<dbReference type="InterPro" id="IPR036412">
    <property type="entry name" value="HAD-like_sf"/>
</dbReference>
<keyword evidence="2" id="KW-1185">Reference proteome</keyword>
<dbReference type="SUPFAM" id="SSF56784">
    <property type="entry name" value="HAD-like"/>
    <property type="match status" value="1"/>
</dbReference>
<dbReference type="GO" id="GO:0016787">
    <property type="term" value="F:hydrolase activity"/>
    <property type="evidence" value="ECO:0007669"/>
    <property type="project" value="UniProtKB-KW"/>
</dbReference>
<protein>
    <submittedName>
        <fullName evidence="1">Cof-type HAD-IIB family hydrolase</fullName>
        <ecNumber evidence="1">3.1.3.-</ecNumber>
    </submittedName>
</protein>
<dbReference type="InterPro" id="IPR006379">
    <property type="entry name" value="HAD-SF_hydro_IIB"/>
</dbReference>
<accession>A0ABT7L7H2</accession>
<dbReference type="InterPro" id="IPR023214">
    <property type="entry name" value="HAD_sf"/>
</dbReference>
<dbReference type="SFLD" id="SFLDG01144">
    <property type="entry name" value="C2.B.4:_PGP_Like"/>
    <property type="match status" value="1"/>
</dbReference>
<dbReference type="SFLD" id="SFLDS00003">
    <property type="entry name" value="Haloacid_Dehalogenase"/>
    <property type="match status" value="1"/>
</dbReference>
<dbReference type="CDD" id="cd07516">
    <property type="entry name" value="HAD_Pase"/>
    <property type="match status" value="1"/>
</dbReference>
<proteinExistence type="predicted"/>
<dbReference type="SFLD" id="SFLDG01140">
    <property type="entry name" value="C2.B:_Phosphomannomutase_and_P"/>
    <property type="match status" value="1"/>
</dbReference>
<dbReference type="Gene3D" id="3.30.1240.10">
    <property type="match status" value="1"/>
</dbReference>
<name>A0ABT7L7H2_9BACI</name>
<dbReference type="NCBIfam" id="TIGR01484">
    <property type="entry name" value="HAD-SF-IIB"/>
    <property type="match status" value="1"/>
</dbReference>
<evidence type="ECO:0000313" key="1">
    <source>
        <dbReference type="EMBL" id="MDL4841803.1"/>
    </source>
</evidence>
<dbReference type="EMBL" id="JASTZU010000048">
    <property type="protein sequence ID" value="MDL4841803.1"/>
    <property type="molecule type" value="Genomic_DNA"/>
</dbReference>